<comment type="caution">
    <text evidence="2">The sequence shown here is derived from an EMBL/GenBank/DDBJ whole genome shotgun (WGS) entry which is preliminary data.</text>
</comment>
<dbReference type="Gene3D" id="1.10.10.10">
    <property type="entry name" value="Winged helix-like DNA-binding domain superfamily/Winged helix DNA-binding domain"/>
    <property type="match status" value="1"/>
</dbReference>
<dbReference type="SUPFAM" id="SSF46894">
    <property type="entry name" value="C-terminal effector domain of the bipartite response regulators"/>
    <property type="match status" value="1"/>
</dbReference>
<dbReference type="InterPro" id="IPR000792">
    <property type="entry name" value="Tscrpt_reg_LuxR_C"/>
</dbReference>
<evidence type="ECO:0000313" key="3">
    <source>
        <dbReference type="Proteomes" id="UP000287563"/>
    </source>
</evidence>
<dbReference type="SMART" id="SM00421">
    <property type="entry name" value="HTH_LUXR"/>
    <property type="match status" value="1"/>
</dbReference>
<accession>A0A444JNW9</accession>
<dbReference type="AlphaFoldDB" id="A0A444JNW9"/>
<gene>
    <name evidence="2" type="ORF">EDI28_13620</name>
</gene>
<dbReference type="InterPro" id="IPR036388">
    <property type="entry name" value="WH-like_DNA-bd_sf"/>
</dbReference>
<dbReference type="RefSeq" id="WP_128784410.1">
    <property type="nucleotide sequence ID" value="NZ_JAKJSG010000027.1"/>
</dbReference>
<reference evidence="2 3" key="1">
    <citation type="submission" date="2018-11" db="EMBL/GenBank/DDBJ databases">
        <title>Photobacterium sp. BEI247 sp. nov., a marine bacterium isolated from Yongle Blue Hole in the South China Sea.</title>
        <authorList>
            <person name="Wang X."/>
        </authorList>
    </citation>
    <scope>NUCLEOTIDE SEQUENCE [LARGE SCALE GENOMIC DNA]</scope>
    <source>
        <strain evidence="3">BEI247</strain>
    </source>
</reference>
<protein>
    <submittedName>
        <fullName evidence="2">LuxR family transcriptional regulator</fullName>
    </submittedName>
</protein>
<proteinExistence type="predicted"/>
<dbReference type="Proteomes" id="UP000287563">
    <property type="component" value="Unassembled WGS sequence"/>
</dbReference>
<dbReference type="OrthoDB" id="1523999at2"/>
<evidence type="ECO:0000259" key="1">
    <source>
        <dbReference type="SMART" id="SM00421"/>
    </source>
</evidence>
<evidence type="ECO:0000313" key="2">
    <source>
        <dbReference type="EMBL" id="RWX54784.1"/>
    </source>
</evidence>
<dbReference type="GO" id="GO:0003677">
    <property type="term" value="F:DNA binding"/>
    <property type="evidence" value="ECO:0007669"/>
    <property type="project" value="InterPro"/>
</dbReference>
<organism evidence="2 3">
    <name type="scientific">Photobacterium chitinilyticum</name>
    <dbReference type="NCBI Taxonomy" id="2485123"/>
    <lineage>
        <taxon>Bacteria</taxon>
        <taxon>Pseudomonadati</taxon>
        <taxon>Pseudomonadota</taxon>
        <taxon>Gammaproteobacteria</taxon>
        <taxon>Vibrionales</taxon>
        <taxon>Vibrionaceae</taxon>
        <taxon>Photobacterium</taxon>
    </lineage>
</organism>
<dbReference type="EMBL" id="RJLM01000005">
    <property type="protein sequence ID" value="RWX54784.1"/>
    <property type="molecule type" value="Genomic_DNA"/>
</dbReference>
<name>A0A444JNW9_9GAMM</name>
<keyword evidence="3" id="KW-1185">Reference proteome</keyword>
<sequence length="248" mass="28372">MERVQCWVRELLEAGQSTDDLNRIVRCIGQYLGADISLLFLGSPPHKGEQWVLHHGINESDFDFYLRHSKDDIYLQHYLSHSLTGNMVPLQDMLPVKRISNSWFLDEMIPRMAVRYSISGLYPVAHGQVLSISFHRYSQPFPSKSQKLMQQLLEALCPWGQYFIARHTLEKVHGPEPIAKSIMKLPDTLTQAEHNVVTLLAQGYDGSEITAMRGVSKETTKSQIKSILHKTGCRHQNQLIKQIYCGLE</sequence>
<dbReference type="InterPro" id="IPR016032">
    <property type="entry name" value="Sig_transdc_resp-reg_C-effctor"/>
</dbReference>
<dbReference type="GO" id="GO:0006355">
    <property type="term" value="P:regulation of DNA-templated transcription"/>
    <property type="evidence" value="ECO:0007669"/>
    <property type="project" value="InterPro"/>
</dbReference>
<feature type="domain" description="HTH luxR-type" evidence="1">
    <location>
        <begin position="186"/>
        <end position="243"/>
    </location>
</feature>